<evidence type="ECO:0000259" key="3">
    <source>
        <dbReference type="Pfam" id="PF25225"/>
    </source>
</evidence>
<organism evidence="4">
    <name type="scientific">Vibrio sp. HB236076</name>
    <dbReference type="NCBI Taxonomy" id="3232307"/>
    <lineage>
        <taxon>Bacteria</taxon>
        <taxon>Pseudomonadati</taxon>
        <taxon>Pseudomonadota</taxon>
        <taxon>Gammaproteobacteria</taxon>
        <taxon>Vibrionales</taxon>
        <taxon>Vibrionaceae</taxon>
        <taxon>Vibrio</taxon>
    </lineage>
</organism>
<feature type="domain" description="DUF7843" evidence="3">
    <location>
        <begin position="37"/>
        <end position="114"/>
    </location>
</feature>
<feature type="domain" description="Lnb N-terminal periplasmic" evidence="1">
    <location>
        <begin position="134"/>
        <end position="304"/>
    </location>
</feature>
<dbReference type="InterPro" id="IPR057165">
    <property type="entry name" value="DUF7843"/>
</dbReference>
<dbReference type="InterPro" id="IPR025178">
    <property type="entry name" value="Lnb_N"/>
</dbReference>
<gene>
    <name evidence="4" type="ORF">AB0763_07605</name>
</gene>
<name>A0AB39HCL7_9VIBR</name>
<reference evidence="4" key="1">
    <citation type="submission" date="2024-07" db="EMBL/GenBank/DDBJ databases">
        <title>Genome Analysis of a Potential Novel Vibrio Species Secreting pH- and Thermo-stable Alginate Lyase and its Application in Producing Alginate Oligosaccharides.</title>
        <authorList>
            <person name="Huang H."/>
            <person name="Bao K."/>
        </authorList>
    </citation>
    <scope>NUCLEOTIDE SEQUENCE</scope>
    <source>
        <strain evidence="4">HB236076</strain>
    </source>
</reference>
<dbReference type="InterPro" id="IPR057162">
    <property type="entry name" value="DUF7840"/>
</dbReference>
<dbReference type="Pfam" id="PF25222">
    <property type="entry name" value="DUF7840"/>
    <property type="match status" value="1"/>
</dbReference>
<dbReference type="KEGG" id="vih:AB0763_07605"/>
<dbReference type="RefSeq" id="WP_306100151.1">
    <property type="nucleotide sequence ID" value="NZ_CP162601.1"/>
</dbReference>
<dbReference type="Pfam" id="PF13387">
    <property type="entry name" value="Lnb_N"/>
    <property type="match status" value="1"/>
</dbReference>
<evidence type="ECO:0000259" key="1">
    <source>
        <dbReference type="Pfam" id="PF13387"/>
    </source>
</evidence>
<sequence length="632" mass="72494">MPPLIMPMPAVFLLILAIIFSLPSTAKPVLNAIDMRQLAESPYWLKLGHYLPRPFLMGWKSTVDSQDFFLADTGKSDPLAELEATFSAIYHQDAAIRQSSRCQYPARFLWLERQLQPNLDDSEAAQKIVHCHELKQWQRILNPDTMTLVFPTAYMNNPSSAFGHTLLRVNAIDQTRNKELVAFAINFAAEPDPADNAALFAVKGLIGQYPGQFAVMPYYRKVREYNDIESRDIWEFPLTLSRQEVTRVLRHLWELKSAKFDYYFVDENCSYQLLSLLQLAREDLDLVSQFPLYAIPSDTVTALEQVGLLDSPRYRASQGTRLIHQSQQFDSALLPWVEQLKDGQSLEDSPLSDAQKVAVYEFTYQWYNFEFYQEGLARQQAAKHMTKWLTQRAKLSPPSPFTPVAIPDVSPLQGHGSRRVGLGVQHSQDNETFLLFDWRLAYHDLLDNSDGFIPGAQLSFLDSHWALSSSDTLSLEQLDLMNIWSIATSDDLFNNLAWHLQFGFDRLPSHRTQRDGRLHLKGSGGQAIHLTDHVVGYALFGGEVAHGSATKHKVRVAPGAEIGVLWHMANHHTVRLSSEHFYALQSTSPHRHQVSLDWHWTLSQHWAIRTSYQWQQWQADQQQWTSKAYFYY</sequence>
<evidence type="ECO:0000313" key="4">
    <source>
        <dbReference type="EMBL" id="XDK24093.1"/>
    </source>
</evidence>
<feature type="domain" description="DUF7840" evidence="2">
    <location>
        <begin position="409"/>
        <end position="632"/>
    </location>
</feature>
<accession>A0AB39HCL7</accession>
<proteinExistence type="predicted"/>
<dbReference type="Pfam" id="PF25225">
    <property type="entry name" value="DUF7843"/>
    <property type="match status" value="1"/>
</dbReference>
<dbReference type="AlphaFoldDB" id="A0AB39HCL7"/>
<dbReference type="EMBL" id="CP162601">
    <property type="protein sequence ID" value="XDK24093.1"/>
    <property type="molecule type" value="Genomic_DNA"/>
</dbReference>
<evidence type="ECO:0000259" key="2">
    <source>
        <dbReference type="Pfam" id="PF25222"/>
    </source>
</evidence>
<protein>
    <submittedName>
        <fullName evidence="4">DUF4105 domain-containing protein</fullName>
    </submittedName>
</protein>